<keyword evidence="4" id="KW-0418">Kinase</keyword>
<dbReference type="InterPro" id="IPR005543">
    <property type="entry name" value="PASTA_dom"/>
</dbReference>
<dbReference type="Pfam" id="PF00069">
    <property type="entry name" value="Pkinase"/>
    <property type="match status" value="1"/>
</dbReference>
<dbReference type="PANTHER" id="PTHR24351">
    <property type="entry name" value="RIBOSOMAL PROTEIN S6 KINASE"/>
    <property type="match status" value="1"/>
</dbReference>
<dbReference type="Pfam" id="PF03793">
    <property type="entry name" value="PASTA"/>
    <property type="match status" value="4"/>
</dbReference>
<evidence type="ECO:0000259" key="7">
    <source>
        <dbReference type="PROSITE" id="PS50011"/>
    </source>
</evidence>
<dbReference type="PROSITE" id="PS50011">
    <property type="entry name" value="PROTEIN_KINASE_DOM"/>
    <property type="match status" value="1"/>
</dbReference>
<protein>
    <recommendedName>
        <fullName evidence="10">Non-specific serine/threonine protein kinase</fullName>
    </recommendedName>
</protein>
<feature type="domain" description="PASTA" evidence="8">
    <location>
        <begin position="418"/>
        <end position="484"/>
    </location>
</feature>
<feature type="domain" description="PASTA" evidence="8">
    <location>
        <begin position="216"/>
        <end position="283"/>
    </location>
</feature>
<dbReference type="FunFam" id="1.10.510.10:FF:000021">
    <property type="entry name" value="Serine/threonine protein kinase"/>
    <property type="match status" value="1"/>
</dbReference>
<dbReference type="InterPro" id="IPR008271">
    <property type="entry name" value="Ser/Thr_kinase_AS"/>
</dbReference>
<dbReference type="CDD" id="cd14014">
    <property type="entry name" value="STKc_PknB_like"/>
    <property type="match status" value="1"/>
</dbReference>
<dbReference type="InterPro" id="IPR000719">
    <property type="entry name" value="Prot_kinase_dom"/>
</dbReference>
<dbReference type="SMART" id="SM00740">
    <property type="entry name" value="PASTA"/>
    <property type="match status" value="4"/>
</dbReference>
<keyword evidence="3" id="KW-0547">Nucleotide-binding</keyword>
<dbReference type="Gene3D" id="1.10.510.10">
    <property type="entry name" value="Transferase(Phosphotransferase) domain 1"/>
    <property type="match status" value="1"/>
</dbReference>
<feature type="domain" description="Protein kinase" evidence="7">
    <location>
        <begin position="1"/>
        <end position="146"/>
    </location>
</feature>
<dbReference type="PROSITE" id="PS00108">
    <property type="entry name" value="PROTEIN_KINASE_ST"/>
    <property type="match status" value="1"/>
</dbReference>
<accession>X1BNX6</accession>
<feature type="domain" description="PASTA" evidence="8">
    <location>
        <begin position="284"/>
        <end position="350"/>
    </location>
</feature>
<keyword evidence="5" id="KW-0067">ATP-binding</keyword>
<dbReference type="CDD" id="cd06577">
    <property type="entry name" value="PASTA_pknB"/>
    <property type="match status" value="4"/>
</dbReference>
<dbReference type="EMBL" id="BART01000614">
    <property type="protein sequence ID" value="GAG73836.1"/>
    <property type="molecule type" value="Genomic_DNA"/>
</dbReference>
<evidence type="ECO:0000256" key="4">
    <source>
        <dbReference type="ARBA" id="ARBA00022777"/>
    </source>
</evidence>
<sequence>MEVIHTQGIIHRDIKPSNILVTEEKDIKITDFGIVKDSTPSITQTGSILGTAQYISPEQARGIKISKRSDIYSLGVVMYEMLTGDPPFRGDDSLSVALRHIREKPTLPSNIIKNLSKNLETVIMKCLLKNPEDRYNSATQLKEDLIRCLKGLPISELHEAVKAKLHPETKAVFTKGFETIKNIKWVRFLYTSLIIFLIAVISITLYPLLLKVVQKPIPKVVVPQLEQAELSKAKEELEKLELKMAISRQVHNDSVEKGCVVNQNPEAGSKIMEGETVYLVISLGPRVTEVPNIVGLRLEEAKKALEESNLKVGIKDEKYSEVPKGKIISQSPEPGEIVGFNTPVNLVISLGVEKIVVPSVIGMDYQTARDILENKQLSVVRIYEISETAEVGTVVSQEPFVNTQVFKNSLVTITLSSGSEMIFIPKVIRENFEDAISTLEEVGFVVEKHWVSSSLATKNLVLNQDPQGGTGAPPGTVIIIYIGSGPT</sequence>
<dbReference type="Gene3D" id="3.30.10.20">
    <property type="match status" value="4"/>
</dbReference>
<evidence type="ECO:0000313" key="9">
    <source>
        <dbReference type="EMBL" id="GAG73836.1"/>
    </source>
</evidence>
<evidence type="ECO:0000256" key="5">
    <source>
        <dbReference type="ARBA" id="ARBA00022840"/>
    </source>
</evidence>
<name>X1BNX6_9ZZZZ</name>
<gene>
    <name evidence="9" type="ORF">S01H4_02711</name>
</gene>
<evidence type="ECO:0008006" key="10">
    <source>
        <dbReference type="Google" id="ProtNLM"/>
    </source>
</evidence>
<reference evidence="9" key="1">
    <citation type="journal article" date="2014" name="Front. Microbiol.">
        <title>High frequency of phylogenetically diverse reductive dehalogenase-homologous genes in deep subseafloor sedimentary metagenomes.</title>
        <authorList>
            <person name="Kawai M."/>
            <person name="Futagami T."/>
            <person name="Toyoda A."/>
            <person name="Takaki Y."/>
            <person name="Nishi S."/>
            <person name="Hori S."/>
            <person name="Arai W."/>
            <person name="Tsubouchi T."/>
            <person name="Morono Y."/>
            <person name="Uchiyama I."/>
            <person name="Ito T."/>
            <person name="Fujiyama A."/>
            <person name="Inagaki F."/>
            <person name="Takami H."/>
        </authorList>
    </citation>
    <scope>NUCLEOTIDE SEQUENCE</scope>
    <source>
        <strain evidence="9">Expedition CK06-06</strain>
    </source>
</reference>
<evidence type="ECO:0000259" key="8">
    <source>
        <dbReference type="PROSITE" id="PS51178"/>
    </source>
</evidence>
<dbReference type="InterPro" id="IPR011009">
    <property type="entry name" value="Kinase-like_dom_sf"/>
</dbReference>
<organism evidence="9">
    <name type="scientific">marine sediment metagenome</name>
    <dbReference type="NCBI Taxonomy" id="412755"/>
    <lineage>
        <taxon>unclassified sequences</taxon>
        <taxon>metagenomes</taxon>
        <taxon>ecological metagenomes</taxon>
    </lineage>
</organism>
<keyword evidence="6" id="KW-0812">Transmembrane</keyword>
<keyword evidence="6" id="KW-1133">Transmembrane helix</keyword>
<evidence type="ECO:0000256" key="2">
    <source>
        <dbReference type="ARBA" id="ARBA00022679"/>
    </source>
</evidence>
<dbReference type="PROSITE" id="PS51178">
    <property type="entry name" value="PASTA"/>
    <property type="match status" value="4"/>
</dbReference>
<keyword evidence="1" id="KW-0723">Serine/threonine-protein kinase</keyword>
<comment type="caution">
    <text evidence="9">The sequence shown here is derived from an EMBL/GenBank/DDBJ whole genome shotgun (WGS) entry which is preliminary data.</text>
</comment>
<keyword evidence="6" id="KW-0472">Membrane</keyword>
<dbReference type="SMART" id="SM00220">
    <property type="entry name" value="S_TKc"/>
    <property type="match status" value="1"/>
</dbReference>
<feature type="domain" description="PASTA" evidence="8">
    <location>
        <begin position="351"/>
        <end position="417"/>
    </location>
</feature>
<dbReference type="SUPFAM" id="SSF54184">
    <property type="entry name" value="Penicillin-binding protein 2x (pbp-2x), c-terminal domain"/>
    <property type="match status" value="1"/>
</dbReference>
<evidence type="ECO:0000256" key="1">
    <source>
        <dbReference type="ARBA" id="ARBA00022527"/>
    </source>
</evidence>
<dbReference type="GO" id="GO:0005524">
    <property type="term" value="F:ATP binding"/>
    <property type="evidence" value="ECO:0007669"/>
    <property type="project" value="UniProtKB-KW"/>
</dbReference>
<dbReference type="AlphaFoldDB" id="X1BNX6"/>
<dbReference type="GO" id="GO:0004674">
    <property type="term" value="F:protein serine/threonine kinase activity"/>
    <property type="evidence" value="ECO:0007669"/>
    <property type="project" value="UniProtKB-KW"/>
</dbReference>
<evidence type="ECO:0000256" key="3">
    <source>
        <dbReference type="ARBA" id="ARBA00022741"/>
    </source>
</evidence>
<dbReference type="SUPFAM" id="SSF56112">
    <property type="entry name" value="Protein kinase-like (PK-like)"/>
    <property type="match status" value="1"/>
</dbReference>
<evidence type="ECO:0000256" key="6">
    <source>
        <dbReference type="SAM" id="Phobius"/>
    </source>
</evidence>
<proteinExistence type="predicted"/>
<keyword evidence="2" id="KW-0808">Transferase</keyword>
<feature type="transmembrane region" description="Helical" evidence="6">
    <location>
        <begin position="188"/>
        <end position="209"/>
    </location>
</feature>